<feature type="transmembrane region" description="Helical" evidence="1">
    <location>
        <begin position="61"/>
        <end position="78"/>
    </location>
</feature>
<keyword evidence="3" id="KW-1185">Reference proteome</keyword>
<dbReference type="Proteomes" id="UP000319825">
    <property type="component" value="Unassembled WGS sequence"/>
</dbReference>
<evidence type="ECO:0000313" key="2">
    <source>
        <dbReference type="EMBL" id="TWH70355.1"/>
    </source>
</evidence>
<keyword evidence="1" id="KW-1133">Transmembrane helix</keyword>
<name>A0A562II02_MICOL</name>
<evidence type="ECO:0000313" key="3">
    <source>
        <dbReference type="Proteomes" id="UP000319825"/>
    </source>
</evidence>
<reference evidence="2 3" key="1">
    <citation type="submission" date="2019-07" db="EMBL/GenBank/DDBJ databases">
        <title>R&amp;d 2014.</title>
        <authorList>
            <person name="Klenk H.-P."/>
        </authorList>
    </citation>
    <scope>NUCLEOTIDE SEQUENCE [LARGE SCALE GENOMIC DNA]</scope>
    <source>
        <strain evidence="2 3">DSM 43868</strain>
    </source>
</reference>
<gene>
    <name evidence="2" type="ORF">JD77_05380</name>
</gene>
<evidence type="ECO:0000256" key="1">
    <source>
        <dbReference type="SAM" id="Phobius"/>
    </source>
</evidence>
<proteinExistence type="predicted"/>
<feature type="transmembrane region" description="Helical" evidence="1">
    <location>
        <begin position="115"/>
        <end position="136"/>
    </location>
</feature>
<dbReference type="SUPFAM" id="SSF103473">
    <property type="entry name" value="MFS general substrate transporter"/>
    <property type="match status" value="1"/>
</dbReference>
<dbReference type="AlphaFoldDB" id="A0A562II02"/>
<evidence type="ECO:0008006" key="4">
    <source>
        <dbReference type="Google" id="ProtNLM"/>
    </source>
</evidence>
<dbReference type="PANTHER" id="PTHR23530">
    <property type="entry name" value="TRANSPORT PROTEIN-RELATED"/>
    <property type="match status" value="1"/>
</dbReference>
<dbReference type="PANTHER" id="PTHR23530:SF1">
    <property type="entry name" value="PERMEASE, MAJOR FACILITATOR SUPERFAMILY-RELATED"/>
    <property type="match status" value="1"/>
</dbReference>
<accession>A0A562II02</accession>
<organism evidence="2 3">
    <name type="scientific">Micromonospora olivasterospora</name>
    <dbReference type="NCBI Taxonomy" id="1880"/>
    <lineage>
        <taxon>Bacteria</taxon>
        <taxon>Bacillati</taxon>
        <taxon>Actinomycetota</taxon>
        <taxon>Actinomycetes</taxon>
        <taxon>Micromonosporales</taxon>
        <taxon>Micromonosporaceae</taxon>
        <taxon>Micromonospora</taxon>
    </lineage>
</organism>
<dbReference type="InterPro" id="IPR036259">
    <property type="entry name" value="MFS_trans_sf"/>
</dbReference>
<keyword evidence="1" id="KW-0472">Membrane</keyword>
<feature type="transmembrane region" description="Helical" evidence="1">
    <location>
        <begin position="31"/>
        <end position="49"/>
    </location>
</feature>
<dbReference type="InterPro" id="IPR053160">
    <property type="entry name" value="MFS_DHA3_Transporter"/>
</dbReference>
<feature type="transmembrane region" description="Helical" evidence="1">
    <location>
        <begin position="84"/>
        <end position="103"/>
    </location>
</feature>
<dbReference type="EMBL" id="VLKE01000001">
    <property type="protein sequence ID" value="TWH70355.1"/>
    <property type="molecule type" value="Genomic_DNA"/>
</dbReference>
<comment type="caution">
    <text evidence="2">The sequence shown here is derived from an EMBL/GenBank/DDBJ whole genome shotgun (WGS) entry which is preliminary data.</text>
</comment>
<feature type="transmembrane region" description="Helical" evidence="1">
    <location>
        <begin position="148"/>
        <end position="166"/>
    </location>
</feature>
<sequence length="171" mass="16963">MLLVAVVTAVWDAVGEYVPLLARESGVAESTVPLLVLLVWAGVTVGGLLAPVGERWGRRGLAGLLALAASALAAGAGVGRPAGFVLIAVAFAAFQLATVLTGARLQASITGPGRATVTSLAGMGTDLTIVGVYGAYGLVATAAGNRAAFVWAAVPYLAVAALVALGRRARA</sequence>
<keyword evidence="1" id="KW-0812">Transmembrane</keyword>
<protein>
    <recommendedName>
        <fullName evidence="4">MFS transporter</fullName>
    </recommendedName>
</protein>